<evidence type="ECO:0000313" key="13">
    <source>
        <dbReference type="Proteomes" id="UP000823941"/>
    </source>
</evidence>
<dbReference type="PANTHER" id="PTHR45892:SF1">
    <property type="entry name" value="AMINOACYLASE-1"/>
    <property type="match status" value="1"/>
</dbReference>
<dbReference type="EC" id="3.5.1.14" evidence="4"/>
<reference evidence="12 13" key="1">
    <citation type="submission" date="2021-06" db="EMBL/GenBank/DDBJ databases">
        <title>A haploid diamondback moth (Plutella xylostella L.) genome assembly resolves 31 chromosomes and identifies a diamide resistance mutation.</title>
        <authorList>
            <person name="Ward C.M."/>
            <person name="Perry K.D."/>
            <person name="Baker G."/>
            <person name="Powis K."/>
            <person name="Heckel D.G."/>
            <person name="Baxter S.W."/>
        </authorList>
    </citation>
    <scope>NUCLEOTIDE SEQUENCE [LARGE SCALE GENOMIC DNA]</scope>
    <source>
        <strain evidence="12 13">LV</strain>
        <tissue evidence="12">Single pupa</tissue>
    </source>
</reference>
<dbReference type="PIRSF" id="PIRSF036696">
    <property type="entry name" value="ACY-1"/>
    <property type="match status" value="1"/>
</dbReference>
<keyword evidence="13" id="KW-1185">Reference proteome</keyword>
<dbReference type="InterPro" id="IPR052083">
    <property type="entry name" value="Aminoacylase-1_M20A"/>
</dbReference>
<comment type="subcellular location">
    <subcellularLocation>
        <location evidence="2">Cytoplasm</location>
    </subcellularLocation>
</comment>
<dbReference type="EMBL" id="JAHIBW010000023">
    <property type="protein sequence ID" value="KAG7299182.1"/>
    <property type="molecule type" value="Genomic_DNA"/>
</dbReference>
<evidence type="ECO:0000256" key="10">
    <source>
        <dbReference type="SAM" id="SignalP"/>
    </source>
</evidence>
<dbReference type="Gene3D" id="1.10.150.900">
    <property type="match status" value="1"/>
</dbReference>
<dbReference type="Pfam" id="PF07687">
    <property type="entry name" value="M20_dimer"/>
    <property type="match status" value="1"/>
</dbReference>
<organism evidence="12 13">
    <name type="scientific">Plutella xylostella</name>
    <name type="common">Diamondback moth</name>
    <name type="synonym">Plutella maculipennis</name>
    <dbReference type="NCBI Taxonomy" id="51655"/>
    <lineage>
        <taxon>Eukaryota</taxon>
        <taxon>Metazoa</taxon>
        <taxon>Ecdysozoa</taxon>
        <taxon>Arthropoda</taxon>
        <taxon>Hexapoda</taxon>
        <taxon>Insecta</taxon>
        <taxon>Pterygota</taxon>
        <taxon>Neoptera</taxon>
        <taxon>Endopterygota</taxon>
        <taxon>Lepidoptera</taxon>
        <taxon>Glossata</taxon>
        <taxon>Ditrysia</taxon>
        <taxon>Yponomeutoidea</taxon>
        <taxon>Plutellidae</taxon>
        <taxon>Plutella</taxon>
    </lineage>
</organism>
<evidence type="ECO:0000256" key="8">
    <source>
        <dbReference type="ARBA" id="ARBA00022833"/>
    </source>
</evidence>
<evidence type="ECO:0000256" key="9">
    <source>
        <dbReference type="ARBA" id="ARBA00029656"/>
    </source>
</evidence>
<sequence>MRRLSIVLLLCCLVDWSLNASLDASGLQSDPAVVNLRNYLRIRSEHPNINYAEPIAFLKSQADSLGLPYKVYEMVPGKPILVMSWRGASPDLPSVLLNSHTDVVPVFEKSWTHPPFEAFMDENGTIYARGVQDMKSVGIQFIEAVRRLKAAGVKLKRTVHLSFVPDEELGGADGMRKFVETADYKALNVGFALDEGIASADDDYLVYYAERSVWHVDIIATGKSGHGSLLHDNTPGEKIRYIIDKFSDLRAENKKRLDENKDLTIGDVTTINLTKLRGGVQSNVVPEKMTVTFDIRLAIDVDHKEFEDIIQRICKEAGEGVTYEFEQKGPYVEPTKLDDSNPYWLAFKNVTDEFRYVRAGGAPALGFSPIRRTPVQLHEHNESLNAQTFLDGIGIFEKIVTAVANV</sequence>
<evidence type="ECO:0000256" key="6">
    <source>
        <dbReference type="ARBA" id="ARBA00022723"/>
    </source>
</evidence>
<keyword evidence="6" id="KW-0479">Metal-binding</keyword>
<comment type="caution">
    <text evidence="12">The sequence shown here is derived from an EMBL/GenBank/DDBJ whole genome shotgun (WGS) entry which is preliminary data.</text>
</comment>
<dbReference type="CDD" id="cd05646">
    <property type="entry name" value="M20_AcylaseI_like"/>
    <property type="match status" value="1"/>
</dbReference>
<dbReference type="InterPro" id="IPR002933">
    <property type="entry name" value="Peptidase_M20"/>
</dbReference>
<dbReference type="Gene3D" id="3.30.70.360">
    <property type="match status" value="1"/>
</dbReference>
<dbReference type="PANTHER" id="PTHR45892">
    <property type="entry name" value="AMINOACYLASE-1"/>
    <property type="match status" value="1"/>
</dbReference>
<keyword evidence="5" id="KW-0963">Cytoplasm</keyword>
<dbReference type="Proteomes" id="UP000823941">
    <property type="component" value="Chromosome 23"/>
</dbReference>
<dbReference type="PROSITE" id="PS00758">
    <property type="entry name" value="ARGE_DAPE_CPG2_1"/>
    <property type="match status" value="1"/>
</dbReference>
<accession>A0ABQ7Q1U1</accession>
<dbReference type="Gene3D" id="3.40.630.10">
    <property type="entry name" value="Zn peptidases"/>
    <property type="match status" value="1"/>
</dbReference>
<dbReference type="InterPro" id="IPR001261">
    <property type="entry name" value="ArgE/DapE_CS"/>
</dbReference>
<keyword evidence="10" id="KW-0732">Signal</keyword>
<keyword evidence="7" id="KW-0378">Hydrolase</keyword>
<evidence type="ECO:0000256" key="3">
    <source>
        <dbReference type="ARBA" id="ARBA00006247"/>
    </source>
</evidence>
<dbReference type="InterPro" id="IPR010159">
    <property type="entry name" value="N-acyl_aa_amidohydrolase"/>
</dbReference>
<dbReference type="NCBIfam" id="TIGR01880">
    <property type="entry name" value="Ac-peptdase-euk"/>
    <property type="match status" value="1"/>
</dbReference>
<comment type="similarity">
    <text evidence="3">Belongs to the peptidase M20A family.</text>
</comment>
<gene>
    <name evidence="12" type="ORF">JYU34_017723</name>
</gene>
<evidence type="ECO:0000313" key="12">
    <source>
        <dbReference type="EMBL" id="KAG7299182.1"/>
    </source>
</evidence>
<evidence type="ECO:0000256" key="7">
    <source>
        <dbReference type="ARBA" id="ARBA00022801"/>
    </source>
</evidence>
<evidence type="ECO:0000256" key="1">
    <source>
        <dbReference type="ARBA" id="ARBA00001947"/>
    </source>
</evidence>
<dbReference type="InterPro" id="IPR011650">
    <property type="entry name" value="Peptidase_M20_dimer"/>
</dbReference>
<comment type="cofactor">
    <cofactor evidence="1">
        <name>Zn(2+)</name>
        <dbReference type="ChEBI" id="CHEBI:29105"/>
    </cofactor>
</comment>
<feature type="domain" description="Peptidase M20 dimerisation" evidence="11">
    <location>
        <begin position="208"/>
        <end position="319"/>
    </location>
</feature>
<evidence type="ECO:0000259" key="11">
    <source>
        <dbReference type="Pfam" id="PF07687"/>
    </source>
</evidence>
<feature type="chain" id="PRO_5047283711" description="N-acyl-aliphatic-L-amino acid amidohydrolase" evidence="10">
    <location>
        <begin position="20"/>
        <end position="406"/>
    </location>
</feature>
<feature type="signal peptide" evidence="10">
    <location>
        <begin position="1"/>
        <end position="19"/>
    </location>
</feature>
<dbReference type="SUPFAM" id="SSF55031">
    <property type="entry name" value="Bacterial exopeptidase dimerisation domain"/>
    <property type="match status" value="1"/>
</dbReference>
<dbReference type="Pfam" id="PF01546">
    <property type="entry name" value="Peptidase_M20"/>
    <property type="match status" value="1"/>
</dbReference>
<evidence type="ECO:0000256" key="5">
    <source>
        <dbReference type="ARBA" id="ARBA00022490"/>
    </source>
</evidence>
<evidence type="ECO:0000256" key="4">
    <source>
        <dbReference type="ARBA" id="ARBA00011913"/>
    </source>
</evidence>
<dbReference type="SUPFAM" id="SSF53187">
    <property type="entry name" value="Zn-dependent exopeptidases"/>
    <property type="match status" value="1"/>
</dbReference>
<evidence type="ECO:0000256" key="2">
    <source>
        <dbReference type="ARBA" id="ARBA00004496"/>
    </source>
</evidence>
<proteinExistence type="inferred from homology"/>
<protein>
    <recommendedName>
        <fullName evidence="4">N-acyl-aliphatic-L-amino acid amidohydrolase</fullName>
        <ecNumber evidence="4">3.5.1.14</ecNumber>
    </recommendedName>
    <alternativeName>
        <fullName evidence="9">N-acyl-L-amino-acid amidohydrolase</fullName>
    </alternativeName>
</protein>
<name>A0ABQ7Q1U1_PLUXY</name>
<dbReference type="InterPro" id="IPR036264">
    <property type="entry name" value="Bact_exopeptidase_dim_dom"/>
</dbReference>
<keyword evidence="8" id="KW-0862">Zinc</keyword>